<reference evidence="1 2" key="1">
    <citation type="submission" date="2018-11" db="EMBL/GenBank/DDBJ databases">
        <title>Genomes From Bacteria Associated with the Canine Oral Cavity: a Test Case for Automated Genome-Based Taxonomic Assignment.</title>
        <authorList>
            <person name="Coil D.A."/>
            <person name="Jospin G."/>
            <person name="Darling A.E."/>
            <person name="Wallis C."/>
            <person name="Davis I.J."/>
            <person name="Harris S."/>
            <person name="Eisen J.A."/>
            <person name="Holcombe L.J."/>
            <person name="O'Flynn C."/>
        </authorList>
    </citation>
    <scope>NUCLEOTIDE SEQUENCE [LARGE SCALE GENOMIC DNA]</scope>
    <source>
        <strain evidence="1 2">COT-280</strain>
    </source>
</reference>
<proteinExistence type="predicted"/>
<protein>
    <submittedName>
        <fullName evidence="1">Uncharacterized protein</fullName>
    </submittedName>
</protein>
<comment type="caution">
    <text evidence="1">The sequence shown here is derived from an EMBL/GenBank/DDBJ whole genome shotgun (WGS) entry which is preliminary data.</text>
</comment>
<dbReference type="RefSeq" id="WP_124795448.1">
    <property type="nucleotide sequence ID" value="NZ_RQYC01000012.1"/>
</dbReference>
<evidence type="ECO:0000313" key="2">
    <source>
        <dbReference type="Proteomes" id="UP000269923"/>
    </source>
</evidence>
<organism evidence="1 2">
    <name type="scientific">Conchiformibius steedae</name>
    <dbReference type="NCBI Taxonomy" id="153493"/>
    <lineage>
        <taxon>Bacteria</taxon>
        <taxon>Pseudomonadati</taxon>
        <taxon>Pseudomonadota</taxon>
        <taxon>Betaproteobacteria</taxon>
        <taxon>Neisseriales</taxon>
        <taxon>Neisseriaceae</taxon>
        <taxon>Conchiformibius</taxon>
    </lineage>
</organism>
<dbReference type="Proteomes" id="UP000269923">
    <property type="component" value="Unassembled WGS sequence"/>
</dbReference>
<gene>
    <name evidence="1" type="ORF">EII21_08095</name>
</gene>
<evidence type="ECO:0000313" key="1">
    <source>
        <dbReference type="EMBL" id="RRD89699.1"/>
    </source>
</evidence>
<name>A0A3P2A2Z5_9NEIS</name>
<dbReference type="EMBL" id="RQYC01000012">
    <property type="protein sequence ID" value="RRD89699.1"/>
    <property type="molecule type" value="Genomic_DNA"/>
</dbReference>
<keyword evidence="2" id="KW-1185">Reference proteome</keyword>
<accession>A0A3P2A2Z5</accession>
<sequence>MQKTLHAALENYSLRLILQTSQMQQRFISDEKQLKTAACIPIMQTSVFKFSGAKHYGKSHRY</sequence>
<dbReference type="AlphaFoldDB" id="A0A3P2A2Z5"/>